<dbReference type="InterPro" id="IPR006114">
    <property type="entry name" value="6PGDH_C"/>
</dbReference>
<comment type="similarity">
    <text evidence="1">Belongs to the 6-phosphogluconate dehydrogenase family.</text>
</comment>
<dbReference type="Proteomes" id="UP000696413">
    <property type="component" value="Unassembled WGS sequence"/>
</dbReference>
<keyword evidence="2" id="KW-0560">Oxidoreductase</keyword>
<dbReference type="PANTHER" id="PTHR11811">
    <property type="entry name" value="6-PHOSPHOGLUCONATE DEHYDROGENASE"/>
    <property type="match status" value="1"/>
</dbReference>
<evidence type="ECO:0000256" key="2">
    <source>
        <dbReference type="ARBA" id="ARBA00023002"/>
    </source>
</evidence>
<dbReference type="SMART" id="SM01350">
    <property type="entry name" value="6PGD"/>
    <property type="match status" value="1"/>
</dbReference>
<comment type="caution">
    <text evidence="5">The sequence shown here is derived from an EMBL/GenBank/DDBJ whole genome shotgun (WGS) entry which is preliminary data.</text>
</comment>
<keyword evidence="3" id="KW-0311">Gluconate utilization</keyword>
<evidence type="ECO:0000256" key="3">
    <source>
        <dbReference type="ARBA" id="ARBA00023064"/>
    </source>
</evidence>
<protein>
    <submittedName>
        <fullName evidence="5">NADP-dependent phosphogluconate dehydrogenase</fullName>
    </submittedName>
</protein>
<dbReference type="EMBL" id="JAHBOM010000001">
    <property type="protein sequence ID" value="MBU8821695.1"/>
    <property type="molecule type" value="Genomic_DNA"/>
</dbReference>
<gene>
    <name evidence="5" type="ORF">KL859_02275</name>
</gene>
<sequence>IRAKFLNRIKEAYDAEPDLATLLAAPYFRSAVESAIDSWRRVVVTATQLGIPIPGFSSALSYYDALRTERLPAALTQGLRDFFGAHTYARTDAEPGKKFHTLWSGDHSEIEA</sequence>
<name>A0ABS6HIE9_MYCGD</name>
<proteinExistence type="inferred from homology"/>
<evidence type="ECO:0000256" key="1">
    <source>
        <dbReference type="ARBA" id="ARBA00008419"/>
    </source>
</evidence>
<accession>A0ABS6HIE9</accession>
<dbReference type="Pfam" id="PF00393">
    <property type="entry name" value="6PGD"/>
    <property type="match status" value="1"/>
</dbReference>
<dbReference type="InterPro" id="IPR008927">
    <property type="entry name" value="6-PGluconate_DH-like_C_sf"/>
</dbReference>
<dbReference type="InterPro" id="IPR013328">
    <property type="entry name" value="6PGD_dom2"/>
</dbReference>
<dbReference type="Gene3D" id="1.20.5.320">
    <property type="entry name" value="6-Phosphogluconate Dehydrogenase, domain 3"/>
    <property type="match status" value="1"/>
</dbReference>
<dbReference type="Gene3D" id="1.10.1040.10">
    <property type="entry name" value="N-(1-d-carboxylethyl)-l-norvaline Dehydrogenase, domain 2"/>
    <property type="match status" value="1"/>
</dbReference>
<evidence type="ECO:0000313" key="6">
    <source>
        <dbReference type="Proteomes" id="UP000696413"/>
    </source>
</evidence>
<dbReference type="SUPFAM" id="SSF48179">
    <property type="entry name" value="6-phosphogluconate dehydrogenase C-terminal domain-like"/>
    <property type="match status" value="1"/>
</dbReference>
<evidence type="ECO:0000259" key="4">
    <source>
        <dbReference type="SMART" id="SM01350"/>
    </source>
</evidence>
<keyword evidence="6" id="KW-1185">Reference proteome</keyword>
<reference evidence="5 6" key="1">
    <citation type="submission" date="2021-05" db="EMBL/GenBank/DDBJ databases">
        <title>Draft Genome Sequences of Clinical Respiratory Isolates of Mycobacterium goodii Recovered in Ireland.</title>
        <authorList>
            <person name="Flanagan P.R."/>
            <person name="Mok S."/>
            <person name="Roycroft E."/>
            <person name="Rogers T.R."/>
            <person name="Fitzgibbon M."/>
        </authorList>
    </citation>
    <scope>NUCLEOTIDE SEQUENCE [LARGE SCALE GENOMIC DNA]</scope>
    <source>
        <strain evidence="5 6">14IE55</strain>
    </source>
</reference>
<evidence type="ECO:0000313" key="5">
    <source>
        <dbReference type="EMBL" id="MBU8821695.1"/>
    </source>
</evidence>
<feature type="domain" description="6-phosphogluconate dehydrogenase C-terminal" evidence="4">
    <location>
        <begin position="1"/>
        <end position="104"/>
    </location>
</feature>
<dbReference type="InterPro" id="IPR006183">
    <property type="entry name" value="Pgluconate_DH"/>
</dbReference>
<feature type="non-terminal residue" evidence="5">
    <location>
        <position position="1"/>
    </location>
</feature>
<organism evidence="5 6">
    <name type="scientific">Mycolicibacterium goodii</name>
    <name type="common">Mycobacterium goodii</name>
    <dbReference type="NCBI Taxonomy" id="134601"/>
    <lineage>
        <taxon>Bacteria</taxon>
        <taxon>Bacillati</taxon>
        <taxon>Actinomycetota</taxon>
        <taxon>Actinomycetes</taxon>
        <taxon>Mycobacteriales</taxon>
        <taxon>Mycobacteriaceae</taxon>
        <taxon>Mycolicibacterium</taxon>
    </lineage>
</organism>